<dbReference type="AlphaFoldDB" id="A0A7W6NW05"/>
<accession>A0A7W6NW05</accession>
<dbReference type="EMBL" id="JACIEH010000001">
    <property type="protein sequence ID" value="MBB4097104.1"/>
    <property type="molecule type" value="Genomic_DNA"/>
</dbReference>
<feature type="transmembrane region" description="Helical" evidence="1">
    <location>
        <begin position="20"/>
        <end position="45"/>
    </location>
</feature>
<name>A0A7W6NW05_9SPHN</name>
<dbReference type="RefSeq" id="WP_183994500.1">
    <property type="nucleotide sequence ID" value="NZ_JACIEH010000001.1"/>
</dbReference>
<evidence type="ECO:0000256" key="1">
    <source>
        <dbReference type="SAM" id="Phobius"/>
    </source>
</evidence>
<protein>
    <submittedName>
        <fullName evidence="2">Uncharacterized protein</fullName>
    </submittedName>
</protein>
<keyword evidence="3" id="KW-1185">Reference proteome</keyword>
<comment type="caution">
    <text evidence="2">The sequence shown here is derived from an EMBL/GenBank/DDBJ whole genome shotgun (WGS) entry which is preliminary data.</text>
</comment>
<evidence type="ECO:0000313" key="3">
    <source>
        <dbReference type="Proteomes" id="UP000557392"/>
    </source>
</evidence>
<gene>
    <name evidence="2" type="ORF">GGR46_000637</name>
</gene>
<keyword evidence="1" id="KW-0472">Membrane</keyword>
<evidence type="ECO:0000313" key="2">
    <source>
        <dbReference type="EMBL" id="MBB4097104.1"/>
    </source>
</evidence>
<sequence length="273" mass="30198">MQGFWTAFLGWMTRDPIWWAAFQAGAFFFMVGLVLVLVLLPWWLARVERARWRPMRRMLAFAALQAHRDCGENVVALSRQFFRENEGAPLERLTRARRAIEAQQAGGARFGRVMSAYAPAVDARHAALLADTAALVELTERTLTGLARLYLGQATVRVGANAVHGDDALGYAPAQLVSLSYVAEMEALADGFVEVAGDHRGRLERALGRRARKVARDELDRIGADVAMLGADVRRFCARLQPADAGDVAYKMRARGERGARSLDALIARFDRG</sequence>
<keyword evidence="1" id="KW-1133">Transmembrane helix</keyword>
<organism evidence="2 3">
    <name type="scientific">Sphingomonas kyeonggiensis</name>
    <dbReference type="NCBI Taxonomy" id="1268553"/>
    <lineage>
        <taxon>Bacteria</taxon>
        <taxon>Pseudomonadati</taxon>
        <taxon>Pseudomonadota</taxon>
        <taxon>Alphaproteobacteria</taxon>
        <taxon>Sphingomonadales</taxon>
        <taxon>Sphingomonadaceae</taxon>
        <taxon>Sphingomonas</taxon>
    </lineage>
</organism>
<dbReference type="Proteomes" id="UP000557392">
    <property type="component" value="Unassembled WGS sequence"/>
</dbReference>
<proteinExistence type="predicted"/>
<reference evidence="2 3" key="1">
    <citation type="submission" date="2020-08" db="EMBL/GenBank/DDBJ databases">
        <title>Genomic Encyclopedia of Type Strains, Phase IV (KMG-IV): sequencing the most valuable type-strain genomes for metagenomic binning, comparative biology and taxonomic classification.</title>
        <authorList>
            <person name="Goeker M."/>
        </authorList>
    </citation>
    <scope>NUCLEOTIDE SEQUENCE [LARGE SCALE GENOMIC DNA]</scope>
    <source>
        <strain evidence="2 3">DSM 101806</strain>
    </source>
</reference>
<keyword evidence="1" id="KW-0812">Transmembrane</keyword>